<proteinExistence type="predicted"/>
<evidence type="ECO:0000313" key="2">
    <source>
        <dbReference type="Proteomes" id="UP000691718"/>
    </source>
</evidence>
<comment type="caution">
    <text evidence="1">The sequence shown here is derived from an EMBL/GenBank/DDBJ whole genome shotgun (WGS) entry which is preliminary data.</text>
</comment>
<evidence type="ECO:0000313" key="1">
    <source>
        <dbReference type="EMBL" id="CAG5001671.1"/>
    </source>
</evidence>
<gene>
    <name evidence="1" type="ORF">PAPOLLO_LOCUS13959</name>
</gene>
<accession>A0A8S3X763</accession>
<reference evidence="1" key="1">
    <citation type="submission" date="2021-04" db="EMBL/GenBank/DDBJ databases">
        <authorList>
            <person name="Tunstrom K."/>
        </authorList>
    </citation>
    <scope>NUCLEOTIDE SEQUENCE</scope>
</reference>
<sequence>MEPRVRASGEQFSTRLKSSWKESVAISHPRLLLIRHLLAGNHRTQTPSHSHQHYTINLRGVQGCNLHLLPSVNQQATVTINPEIWGNGFPCTKDTKDTPEAYTLIIR</sequence>
<dbReference type="AlphaFoldDB" id="A0A8S3X763"/>
<organism evidence="1 2">
    <name type="scientific">Parnassius apollo</name>
    <name type="common">Apollo butterfly</name>
    <name type="synonym">Papilio apollo</name>
    <dbReference type="NCBI Taxonomy" id="110799"/>
    <lineage>
        <taxon>Eukaryota</taxon>
        <taxon>Metazoa</taxon>
        <taxon>Ecdysozoa</taxon>
        <taxon>Arthropoda</taxon>
        <taxon>Hexapoda</taxon>
        <taxon>Insecta</taxon>
        <taxon>Pterygota</taxon>
        <taxon>Neoptera</taxon>
        <taxon>Endopterygota</taxon>
        <taxon>Lepidoptera</taxon>
        <taxon>Glossata</taxon>
        <taxon>Ditrysia</taxon>
        <taxon>Papilionoidea</taxon>
        <taxon>Papilionidae</taxon>
        <taxon>Parnassiinae</taxon>
        <taxon>Parnassini</taxon>
        <taxon>Parnassius</taxon>
        <taxon>Parnassius</taxon>
    </lineage>
</organism>
<protein>
    <submittedName>
        <fullName evidence="1">(apollo) hypothetical protein</fullName>
    </submittedName>
</protein>
<name>A0A8S3X763_PARAO</name>
<keyword evidence="2" id="KW-1185">Reference proteome</keyword>
<dbReference type="EMBL" id="CAJQZP010000945">
    <property type="protein sequence ID" value="CAG5001671.1"/>
    <property type="molecule type" value="Genomic_DNA"/>
</dbReference>
<dbReference type="Proteomes" id="UP000691718">
    <property type="component" value="Unassembled WGS sequence"/>
</dbReference>